<dbReference type="Proteomes" id="UP001213623">
    <property type="component" value="Chromosome 3"/>
</dbReference>
<reference evidence="1" key="1">
    <citation type="submission" date="2023-03" db="EMBL/GenBank/DDBJ databases">
        <title>Mating type loci evolution in Malassezia.</title>
        <authorList>
            <person name="Coelho M.A."/>
        </authorList>
    </citation>
    <scope>NUCLEOTIDE SEQUENCE</scope>
    <source>
        <strain evidence="1">CBS 9557</strain>
    </source>
</reference>
<accession>A0AAF0EQR1</accession>
<organism evidence="1 2">
    <name type="scientific">Malassezia nana</name>
    <dbReference type="NCBI Taxonomy" id="180528"/>
    <lineage>
        <taxon>Eukaryota</taxon>
        <taxon>Fungi</taxon>
        <taxon>Dikarya</taxon>
        <taxon>Basidiomycota</taxon>
        <taxon>Ustilaginomycotina</taxon>
        <taxon>Malasseziomycetes</taxon>
        <taxon>Malasseziales</taxon>
        <taxon>Malasseziaceae</taxon>
        <taxon>Malassezia</taxon>
    </lineage>
</organism>
<name>A0AAF0EQR1_9BASI</name>
<keyword evidence="2" id="KW-1185">Reference proteome</keyword>
<evidence type="ECO:0000313" key="2">
    <source>
        <dbReference type="Proteomes" id="UP001213623"/>
    </source>
</evidence>
<proteinExistence type="predicted"/>
<sequence>MPPEVHWPDTLRVRILREACEARTHTLLYDQTQVFPVWSYEALCNILVLNRVHYVALAPLVYHTIVLTRPSQVAKLARTLLARPVLGEMVSILVMDPFVEPIPLSLPWPRPFRDECEAFDLTTDVPKDSCADPTTSAGSILSSKWECDIVEVCAWYAGPAGAAGLDVREYERDHCGSSIGLSEWTLRWLDVHAMLQWLRSLAAHERDEELYRWQTEPYSVEALWDTLQAEAPQAAACIAAYEQGDAPVHDDPFTPKALHLRPVGTRSDPLDWADATDPVEALPPLDDDTLTALVWRVLQSFPPSTLPRWLCMLIAKALAQGRFAAMSTIQANTPRAPITRRPTPSALPFFVHDHFYDLAFYARSKCLSLLLPLDEHDAEEYNPPPDLFTRKQALAQSLYRCPFGVPLHTLHVPSRSPPTNPVLLPSLDDVLSQVKVLLTMTPELHTLHLPSMLNGALNDMEVCSRVLHTVCLGPALPRSRLPLPHFDSRTLLKNVRHMDVIMYMPSEDDARSPSDTYNLPRLESVRWVWTSLDQRFPMKPVLTEPDHVVKVMTRMLYPHTRAAQTEPLALQRRRGLRRLHVVLDATLYDLVVQALPPEIAQDPRLHLERVSS</sequence>
<gene>
    <name evidence="1" type="ORF">MNAN1_002072</name>
</gene>
<protein>
    <submittedName>
        <fullName evidence="1">Uncharacterized protein</fullName>
    </submittedName>
</protein>
<dbReference type="EMBL" id="CP119894">
    <property type="protein sequence ID" value="WFD27076.1"/>
    <property type="molecule type" value="Genomic_DNA"/>
</dbReference>
<evidence type="ECO:0000313" key="1">
    <source>
        <dbReference type="EMBL" id="WFD27076.1"/>
    </source>
</evidence>
<dbReference type="AlphaFoldDB" id="A0AAF0EQR1"/>